<evidence type="ECO:0000256" key="4">
    <source>
        <dbReference type="ARBA" id="ARBA00022989"/>
    </source>
</evidence>
<feature type="transmembrane region" description="Helical" evidence="6">
    <location>
        <begin position="232"/>
        <end position="253"/>
    </location>
</feature>
<sequence length="415" mass="44166">MSTQHDVTSVHSTAHAVNSSVSSVSSFWVLFSVGLLYISFGVCFGLLEYSVPPILMTRGVNLQSMGWVIALYIPFGLTFLWAPIIDSRPLPWLSYRIGWIALCQIISSLLLIVVAFGSNLPAAGLFTLGLMICFAVATMDLALDALAVDIIGSRYRAIAAALKVGALALGGFIGGGVLLGMFGSLGWKGVFLVTAALPLLTILPVLTLTRADKPRAAAAKRASIVATFRRPGALKQLGMLSVTTTAIIALFYFQRPILVKMGVPLEHIGWTLGTLSPVLNTLAAVAIVPLLARFSPVKTLFLLVGISAVAALGTVLSIDRHLTGSVIFWAVVQGMACSALSVIIYALILKWAATDQSATDYAVLCGGSRLLVTLILMAVPTLLNHVSWGIFYLCCMAVLFIFSLILKGDVRKIAR</sequence>
<dbReference type="Gene3D" id="1.20.1250.20">
    <property type="entry name" value="MFS general substrate transporter like domains"/>
    <property type="match status" value="2"/>
</dbReference>
<organism evidence="7">
    <name type="scientific">Rouxiella sp. WC2420</name>
    <dbReference type="NCBI Taxonomy" id="3234145"/>
    <lineage>
        <taxon>Bacteria</taxon>
        <taxon>Pseudomonadati</taxon>
        <taxon>Pseudomonadota</taxon>
        <taxon>Gammaproteobacteria</taxon>
        <taxon>Enterobacterales</taxon>
        <taxon>Yersiniaceae</taxon>
        <taxon>Rouxiella</taxon>
    </lineage>
</organism>
<dbReference type="InterPro" id="IPR004752">
    <property type="entry name" value="AmpG_permease/AT-1"/>
</dbReference>
<feature type="transmembrane region" description="Helical" evidence="6">
    <location>
        <begin position="189"/>
        <end position="211"/>
    </location>
</feature>
<evidence type="ECO:0000313" key="7">
    <source>
        <dbReference type="EMBL" id="XDU74219.1"/>
    </source>
</evidence>
<feature type="transmembrane region" description="Helical" evidence="6">
    <location>
        <begin position="268"/>
        <end position="292"/>
    </location>
</feature>
<feature type="transmembrane region" description="Helical" evidence="6">
    <location>
        <begin position="164"/>
        <end position="183"/>
    </location>
</feature>
<dbReference type="PANTHER" id="PTHR12778:SF10">
    <property type="entry name" value="MAJOR FACILITATOR SUPERFAMILY DOMAIN-CONTAINING PROTEIN 3"/>
    <property type="match status" value="1"/>
</dbReference>
<feature type="transmembrane region" description="Helical" evidence="6">
    <location>
        <begin position="324"/>
        <end position="349"/>
    </location>
</feature>
<dbReference type="EMBL" id="CP165628">
    <property type="protein sequence ID" value="XDU74219.1"/>
    <property type="molecule type" value="Genomic_DNA"/>
</dbReference>
<evidence type="ECO:0000256" key="5">
    <source>
        <dbReference type="ARBA" id="ARBA00023136"/>
    </source>
</evidence>
<proteinExistence type="predicted"/>
<reference evidence="7" key="1">
    <citation type="submission" date="2024-07" db="EMBL/GenBank/DDBJ databases">
        <authorList>
            <person name="Biller S.J."/>
        </authorList>
    </citation>
    <scope>NUCLEOTIDE SEQUENCE</scope>
    <source>
        <strain evidence="7">WC2420</strain>
    </source>
</reference>
<feature type="transmembrane region" description="Helical" evidence="6">
    <location>
        <begin position="67"/>
        <end position="85"/>
    </location>
</feature>
<keyword evidence="2" id="KW-0813">Transport</keyword>
<evidence type="ECO:0000256" key="2">
    <source>
        <dbReference type="ARBA" id="ARBA00022448"/>
    </source>
</evidence>
<feature type="transmembrane region" description="Helical" evidence="6">
    <location>
        <begin position="97"/>
        <end position="116"/>
    </location>
</feature>
<evidence type="ECO:0008006" key="8">
    <source>
        <dbReference type="Google" id="ProtNLM"/>
    </source>
</evidence>
<dbReference type="InterPro" id="IPR036259">
    <property type="entry name" value="MFS_trans_sf"/>
</dbReference>
<gene>
    <name evidence="7" type="ORF">AB3G37_09165</name>
</gene>
<accession>A0AB39VW84</accession>
<comment type="subcellular location">
    <subcellularLocation>
        <location evidence="1">Membrane</location>
        <topology evidence="1">Multi-pass membrane protein</topology>
    </subcellularLocation>
</comment>
<keyword evidence="3 6" id="KW-0812">Transmembrane</keyword>
<dbReference type="PANTHER" id="PTHR12778">
    <property type="entry name" value="SOLUTE CARRIER FAMILY 33 ACETYL-COA TRANSPORTER -RELATED"/>
    <property type="match status" value="1"/>
</dbReference>
<feature type="transmembrane region" description="Helical" evidence="6">
    <location>
        <begin position="361"/>
        <end position="383"/>
    </location>
</feature>
<name>A0AB39VW84_9GAMM</name>
<protein>
    <recommendedName>
        <fullName evidence="8">MFS transporter</fullName>
    </recommendedName>
</protein>
<feature type="transmembrane region" description="Helical" evidence="6">
    <location>
        <begin position="27"/>
        <end position="47"/>
    </location>
</feature>
<keyword evidence="4 6" id="KW-1133">Transmembrane helix</keyword>
<dbReference type="SUPFAM" id="SSF103473">
    <property type="entry name" value="MFS general substrate transporter"/>
    <property type="match status" value="1"/>
</dbReference>
<dbReference type="RefSeq" id="WP_369790419.1">
    <property type="nucleotide sequence ID" value="NZ_CP165628.1"/>
</dbReference>
<feature type="transmembrane region" description="Helical" evidence="6">
    <location>
        <begin position="299"/>
        <end position="318"/>
    </location>
</feature>
<feature type="transmembrane region" description="Helical" evidence="6">
    <location>
        <begin position="122"/>
        <end position="143"/>
    </location>
</feature>
<evidence type="ECO:0000256" key="1">
    <source>
        <dbReference type="ARBA" id="ARBA00004141"/>
    </source>
</evidence>
<feature type="transmembrane region" description="Helical" evidence="6">
    <location>
        <begin position="389"/>
        <end position="406"/>
    </location>
</feature>
<dbReference type="AlphaFoldDB" id="A0AB39VW84"/>
<dbReference type="GO" id="GO:0016020">
    <property type="term" value="C:membrane"/>
    <property type="evidence" value="ECO:0007669"/>
    <property type="project" value="UniProtKB-SubCell"/>
</dbReference>
<evidence type="ECO:0000256" key="6">
    <source>
        <dbReference type="SAM" id="Phobius"/>
    </source>
</evidence>
<evidence type="ECO:0000256" key="3">
    <source>
        <dbReference type="ARBA" id="ARBA00022692"/>
    </source>
</evidence>
<keyword evidence="5 6" id="KW-0472">Membrane</keyword>